<evidence type="ECO:0000256" key="7">
    <source>
        <dbReference type="ARBA" id="ARBA00023145"/>
    </source>
</evidence>
<dbReference type="InterPro" id="IPR050819">
    <property type="entry name" value="Tripeptidyl-peptidase_I"/>
</dbReference>
<feature type="domain" description="Peptidase S53" evidence="9">
    <location>
        <begin position="202"/>
        <end position="565"/>
    </location>
</feature>
<comment type="caution">
    <text evidence="10">The sequence shown here is derived from an EMBL/GenBank/DDBJ whole genome shotgun (WGS) entry which is preliminary data.</text>
</comment>
<sequence length="691" mass="72064">MRRWLIILFLCLSTALTAQSPQTIRIRMALPGSAPSSALRAFDAGPLAAETPLEKILMLLSITPEQQQALDRLTSAQQDPASSEYHRWLTPAEYGARFGASPARIAEVTAWLEREGLQVNEISASRRSILFSGSAAALERAFATRMHRYVFNGEEHIASTTALTVPVNLNGAVAGVVSLNGLRARPLHTRPTPATLVAGNSALAPADFRAIYDVNQVWNEGYSGDGQSIAVISRSNIHPADIEQFRASFDLPPRAPQVIVNGPDPGTADAADLEEATLDTEWAGAIARDATIQLVATQSTAATDGTYLSAEYAVDHNLAPIVSFSYGLCETSLGTAGNAFLNALWQQAAVQGITVLVAAADSGAAACDTPSETIAKQGRSVNGICSTPYDLCVGGTQFTGTADSLGYIPEAAWNASSGGGLWSTGGGRSAVYSKPPWQSGPGVPADHMRDVPDVALNAAAQDGYLIYLNGSLRILSGTSAATPAFAGIVALAAQVANTRFGAINPMLYQLAALPENSGAQLFHDIVDGDNSVPGVPGFSAGVGYDPATGLGSVDTAHLIAALSAKPAAQAAFNLQLGASQIQLAPGRAATVSVRAALPTDVEPVSLTVSNSSPNLRAYVHPDQITATSSSASLSIYTEPNTPPGSYPLTITATSGSEQHQITLTVTVPSGRVLPCNWYERNLPGYCNPQNF</sequence>
<dbReference type="PANTHER" id="PTHR14218:SF15">
    <property type="entry name" value="TRIPEPTIDYL-PEPTIDASE 1"/>
    <property type="match status" value="1"/>
</dbReference>
<dbReference type="InterPro" id="IPR036852">
    <property type="entry name" value="Peptidase_S8/S53_dom_sf"/>
</dbReference>
<feature type="signal peptide" evidence="8">
    <location>
        <begin position="1"/>
        <end position="20"/>
    </location>
</feature>
<keyword evidence="6" id="KW-0106">Calcium</keyword>
<dbReference type="InterPro" id="IPR023828">
    <property type="entry name" value="Peptidase_S8_Ser-AS"/>
</dbReference>
<dbReference type="CDD" id="cd04056">
    <property type="entry name" value="Peptidases_S53"/>
    <property type="match status" value="1"/>
</dbReference>
<protein>
    <submittedName>
        <fullName evidence="10">Pro-kumamolisin-like protein</fullName>
    </submittedName>
</protein>
<keyword evidence="4" id="KW-0378">Hydrolase</keyword>
<dbReference type="InterPro" id="IPR030400">
    <property type="entry name" value="Sedolisin_dom"/>
</dbReference>
<evidence type="ECO:0000256" key="4">
    <source>
        <dbReference type="ARBA" id="ARBA00022801"/>
    </source>
</evidence>
<evidence type="ECO:0000313" key="11">
    <source>
        <dbReference type="Proteomes" id="UP000295210"/>
    </source>
</evidence>
<dbReference type="PROSITE" id="PS00138">
    <property type="entry name" value="SUBTILASE_SER"/>
    <property type="match status" value="1"/>
</dbReference>
<dbReference type="PROSITE" id="PS51695">
    <property type="entry name" value="SEDOLISIN"/>
    <property type="match status" value="1"/>
</dbReference>
<keyword evidence="11" id="KW-1185">Reference proteome</keyword>
<dbReference type="PANTHER" id="PTHR14218">
    <property type="entry name" value="PROTEASE S8 TRIPEPTIDYL PEPTIDASE I CLN2"/>
    <property type="match status" value="1"/>
</dbReference>
<evidence type="ECO:0000256" key="3">
    <source>
        <dbReference type="ARBA" id="ARBA00022723"/>
    </source>
</evidence>
<evidence type="ECO:0000313" key="10">
    <source>
        <dbReference type="EMBL" id="TCK73912.1"/>
    </source>
</evidence>
<dbReference type="GO" id="GO:0008240">
    <property type="term" value="F:tripeptidyl-peptidase activity"/>
    <property type="evidence" value="ECO:0007669"/>
    <property type="project" value="TreeGrafter"/>
</dbReference>
<dbReference type="Pfam" id="PF09286">
    <property type="entry name" value="Pro-kuma_activ"/>
    <property type="match status" value="1"/>
</dbReference>
<dbReference type="GO" id="GO:0046872">
    <property type="term" value="F:metal ion binding"/>
    <property type="evidence" value="ECO:0007669"/>
    <property type="project" value="UniProtKB-KW"/>
</dbReference>
<name>A0A4R1L6V0_9BACT</name>
<evidence type="ECO:0000256" key="1">
    <source>
        <dbReference type="ARBA" id="ARBA00001913"/>
    </source>
</evidence>
<dbReference type="GO" id="GO:0004252">
    <property type="term" value="F:serine-type endopeptidase activity"/>
    <property type="evidence" value="ECO:0007669"/>
    <property type="project" value="InterPro"/>
</dbReference>
<dbReference type="CDD" id="cd11377">
    <property type="entry name" value="Pro-peptidase_S53"/>
    <property type="match status" value="1"/>
</dbReference>
<evidence type="ECO:0000256" key="5">
    <source>
        <dbReference type="ARBA" id="ARBA00022825"/>
    </source>
</evidence>
<reference evidence="10 11" key="1">
    <citation type="submission" date="2019-03" db="EMBL/GenBank/DDBJ databases">
        <title>Genomic Encyclopedia of Type Strains, Phase IV (KMG-IV): sequencing the most valuable type-strain genomes for metagenomic binning, comparative biology and taxonomic classification.</title>
        <authorList>
            <person name="Goeker M."/>
        </authorList>
    </citation>
    <scope>NUCLEOTIDE SEQUENCE [LARGE SCALE GENOMIC DNA]</scope>
    <source>
        <strain evidence="10 11">DSM 103428</strain>
    </source>
</reference>
<dbReference type="EMBL" id="SMGK01000002">
    <property type="protein sequence ID" value="TCK73912.1"/>
    <property type="molecule type" value="Genomic_DNA"/>
</dbReference>
<evidence type="ECO:0000256" key="8">
    <source>
        <dbReference type="SAM" id="SignalP"/>
    </source>
</evidence>
<dbReference type="OrthoDB" id="127592at2"/>
<comment type="cofactor">
    <cofactor evidence="1">
        <name>Ca(2+)</name>
        <dbReference type="ChEBI" id="CHEBI:29108"/>
    </cofactor>
</comment>
<evidence type="ECO:0000256" key="6">
    <source>
        <dbReference type="ARBA" id="ARBA00022837"/>
    </source>
</evidence>
<dbReference type="Proteomes" id="UP000295210">
    <property type="component" value="Unassembled WGS sequence"/>
</dbReference>
<keyword evidence="2" id="KW-0645">Protease</keyword>
<feature type="chain" id="PRO_5020312758" evidence="8">
    <location>
        <begin position="21"/>
        <end position="691"/>
    </location>
</feature>
<organism evidence="10 11">
    <name type="scientific">Acidipila rosea</name>
    <dbReference type="NCBI Taxonomy" id="768535"/>
    <lineage>
        <taxon>Bacteria</taxon>
        <taxon>Pseudomonadati</taxon>
        <taxon>Acidobacteriota</taxon>
        <taxon>Terriglobia</taxon>
        <taxon>Terriglobales</taxon>
        <taxon>Acidobacteriaceae</taxon>
        <taxon>Acidipila</taxon>
    </lineage>
</organism>
<dbReference type="AlphaFoldDB" id="A0A4R1L6V0"/>
<proteinExistence type="predicted"/>
<keyword evidence="3" id="KW-0479">Metal-binding</keyword>
<dbReference type="SUPFAM" id="SSF52743">
    <property type="entry name" value="Subtilisin-like"/>
    <property type="match status" value="1"/>
</dbReference>
<keyword evidence="5" id="KW-0720">Serine protease</keyword>
<gene>
    <name evidence="10" type="ORF">C7378_1531</name>
</gene>
<dbReference type="InterPro" id="IPR015366">
    <property type="entry name" value="S53_propep"/>
</dbReference>
<keyword evidence="8" id="KW-0732">Signal</keyword>
<dbReference type="Gene3D" id="3.40.50.200">
    <property type="entry name" value="Peptidase S8/S53 domain"/>
    <property type="match status" value="1"/>
</dbReference>
<keyword evidence="7" id="KW-0865">Zymogen</keyword>
<accession>A0A4R1L6V0</accession>
<dbReference type="SUPFAM" id="SSF54897">
    <property type="entry name" value="Protease propeptides/inhibitors"/>
    <property type="match status" value="1"/>
</dbReference>
<evidence type="ECO:0000256" key="2">
    <source>
        <dbReference type="ARBA" id="ARBA00022670"/>
    </source>
</evidence>
<dbReference type="SMART" id="SM00944">
    <property type="entry name" value="Pro-kuma_activ"/>
    <property type="match status" value="1"/>
</dbReference>
<dbReference type="GO" id="GO:0006508">
    <property type="term" value="P:proteolysis"/>
    <property type="evidence" value="ECO:0007669"/>
    <property type="project" value="UniProtKB-KW"/>
</dbReference>
<evidence type="ECO:0000259" key="9">
    <source>
        <dbReference type="PROSITE" id="PS51695"/>
    </source>
</evidence>
<dbReference type="RefSeq" id="WP_131994189.1">
    <property type="nucleotide sequence ID" value="NZ_SMGK01000002.1"/>
</dbReference>